<name>X8DK27_9MYCO</name>
<reference evidence="1 2" key="1">
    <citation type="submission" date="2013-12" db="EMBL/GenBank/DDBJ databases">
        <authorList>
            <person name="Zelazny A."/>
            <person name="Olivier K."/>
            <person name="Holland S."/>
            <person name="Lenaerts A."/>
            <person name="Ordway D."/>
            <person name="DeGroote M.A."/>
            <person name="Parker T."/>
            <person name="Sizemore C."/>
            <person name="Tallon L.J."/>
            <person name="Sadzewicz L.K."/>
            <person name="Sengamalay N."/>
            <person name="Fraser C.M."/>
            <person name="Hine E."/>
            <person name="Shefchek K.A."/>
            <person name="Das S.P."/>
            <person name="Tettelin H."/>
        </authorList>
    </citation>
    <scope>NUCLEOTIDE SEQUENCE [LARGE SCALE GENOMIC DNA]</scope>
    <source>
        <strain evidence="1 2">1513</strain>
    </source>
</reference>
<dbReference type="EMBL" id="JAOJ01000003">
    <property type="protein sequence ID" value="EUA67795.1"/>
    <property type="molecule type" value="Genomic_DNA"/>
</dbReference>
<protein>
    <submittedName>
        <fullName evidence="1">Uncharacterized protein</fullName>
    </submittedName>
</protein>
<sequence length="47" mass="5600">MEFWRTRADPPTETWRPMVDVAPRSRYRATVFMLCLPAEMHSPSRYG</sequence>
<organism evidence="1 2">
    <name type="scientific">Mycobacteroides abscessus subsp. bolletii 1513</name>
    <dbReference type="NCBI Taxonomy" id="1299321"/>
    <lineage>
        <taxon>Bacteria</taxon>
        <taxon>Bacillati</taxon>
        <taxon>Actinomycetota</taxon>
        <taxon>Actinomycetes</taxon>
        <taxon>Mycobacteriales</taxon>
        <taxon>Mycobacteriaceae</taxon>
        <taxon>Mycobacteroides</taxon>
        <taxon>Mycobacteroides abscessus</taxon>
    </lineage>
</organism>
<proteinExistence type="predicted"/>
<evidence type="ECO:0000313" key="1">
    <source>
        <dbReference type="EMBL" id="EUA67795.1"/>
    </source>
</evidence>
<gene>
    <name evidence="1" type="ORF">I540_4692</name>
</gene>
<dbReference type="Proteomes" id="UP000023351">
    <property type="component" value="Unassembled WGS sequence"/>
</dbReference>
<dbReference type="AlphaFoldDB" id="X8DK27"/>
<accession>X8DK27</accession>
<evidence type="ECO:0000313" key="2">
    <source>
        <dbReference type="Proteomes" id="UP000023351"/>
    </source>
</evidence>
<comment type="caution">
    <text evidence="1">The sequence shown here is derived from an EMBL/GenBank/DDBJ whole genome shotgun (WGS) entry which is preliminary data.</text>
</comment>
<dbReference type="PATRIC" id="fig|1299321.3.peg.4522"/>